<evidence type="ECO:0000256" key="2">
    <source>
        <dbReference type="SAM" id="Coils"/>
    </source>
</evidence>
<dbReference type="OrthoDB" id="72772at2759"/>
<keyword evidence="1 2" id="KW-0175">Coiled coil</keyword>
<feature type="compositionally biased region" description="Low complexity" evidence="3">
    <location>
        <begin position="418"/>
        <end position="428"/>
    </location>
</feature>
<organism evidence="4 5">
    <name type="scientific">Leptotrombidium deliense</name>
    <dbReference type="NCBI Taxonomy" id="299467"/>
    <lineage>
        <taxon>Eukaryota</taxon>
        <taxon>Metazoa</taxon>
        <taxon>Ecdysozoa</taxon>
        <taxon>Arthropoda</taxon>
        <taxon>Chelicerata</taxon>
        <taxon>Arachnida</taxon>
        <taxon>Acari</taxon>
        <taxon>Acariformes</taxon>
        <taxon>Trombidiformes</taxon>
        <taxon>Prostigmata</taxon>
        <taxon>Anystina</taxon>
        <taxon>Parasitengona</taxon>
        <taxon>Trombiculoidea</taxon>
        <taxon>Trombiculidae</taxon>
        <taxon>Leptotrombidium</taxon>
    </lineage>
</organism>
<evidence type="ECO:0000256" key="1">
    <source>
        <dbReference type="ARBA" id="ARBA00023054"/>
    </source>
</evidence>
<dbReference type="Proteomes" id="UP000288716">
    <property type="component" value="Unassembled WGS sequence"/>
</dbReference>
<dbReference type="EMBL" id="NCKV01002953">
    <property type="protein sequence ID" value="RWS26214.1"/>
    <property type="molecule type" value="Genomic_DNA"/>
</dbReference>
<dbReference type="PANTHER" id="PTHR15157:SF5">
    <property type="entry name" value="UV RADIATION RESISTANCE-ASSOCIATED GENE PROTEIN"/>
    <property type="match status" value="1"/>
</dbReference>
<dbReference type="InterPro" id="IPR018791">
    <property type="entry name" value="UV_resistance/autophagy_Atg14"/>
</dbReference>
<evidence type="ECO:0000313" key="4">
    <source>
        <dbReference type="EMBL" id="RWS26214.1"/>
    </source>
</evidence>
<accession>A0A443SFB5</accession>
<feature type="region of interest" description="Disordered" evidence="3">
    <location>
        <begin position="396"/>
        <end position="428"/>
    </location>
</feature>
<dbReference type="GO" id="GO:0000323">
    <property type="term" value="C:lytic vacuole"/>
    <property type="evidence" value="ECO:0007669"/>
    <property type="project" value="TreeGrafter"/>
</dbReference>
<keyword evidence="5" id="KW-1185">Reference proteome</keyword>
<comment type="caution">
    <text evidence="4">The sequence shown here is derived from an EMBL/GenBank/DDBJ whole genome shotgun (WGS) entry which is preliminary data.</text>
</comment>
<dbReference type="PANTHER" id="PTHR15157">
    <property type="entry name" value="UV RADIATION RESISTANCE-ASSOCIATED GENE PROTEIN"/>
    <property type="match status" value="1"/>
</dbReference>
<evidence type="ECO:0000256" key="3">
    <source>
        <dbReference type="SAM" id="MobiDB-lite"/>
    </source>
</evidence>
<dbReference type="GO" id="GO:0000149">
    <property type="term" value="F:SNARE binding"/>
    <property type="evidence" value="ECO:0007669"/>
    <property type="project" value="TreeGrafter"/>
</dbReference>
<dbReference type="GO" id="GO:0032991">
    <property type="term" value="C:protein-containing complex"/>
    <property type="evidence" value="ECO:0007669"/>
    <property type="project" value="UniProtKB-ARBA"/>
</dbReference>
<feature type="coiled-coil region" evidence="2">
    <location>
        <begin position="83"/>
        <end position="117"/>
    </location>
</feature>
<evidence type="ECO:0000313" key="5">
    <source>
        <dbReference type="Proteomes" id="UP000288716"/>
    </source>
</evidence>
<protein>
    <submittedName>
        <fullName evidence="4">UV radiation resistance associated protein-like protein</fullName>
    </submittedName>
</protein>
<name>A0A443SFB5_9ACAR</name>
<dbReference type="GO" id="GO:0035493">
    <property type="term" value="P:SNARE complex assembly"/>
    <property type="evidence" value="ECO:0007669"/>
    <property type="project" value="TreeGrafter"/>
</dbReference>
<dbReference type="AlphaFoldDB" id="A0A443SFB5"/>
<sequence>MTQRVMRDMRSRVNQMRCRLQENYDERHEKNQLLSEIDLLKLRVRLLKDEFMKSSKKLSFVKHEKRSYEHDFNERGAEMSDKFQKLKREKEYLLEKRKKLDEERERLFKTNVQLELRRKHLISEVVDIYHISSYENKMEQFSICDVHLPNSEDFTGHNTTMISVALGYVCHCLLLVSKFLDIPLRYSIIYLGSRSFVVDHINHNISDSQRIFPTCVKTSGKEKLHFDYGVYLVNRNIAQLRQCIGLTTTDLRKTLPNMFNLLCEKLVLKNNDKIVSDASLWSKVDSCLQRELEIMSKTQNIFSASMLSSSISIDKNLSVSLDGGLNEISDKKIDVQQQHRRQISSGYPIVNKATNVPVYNYSEPQLFRIQSSSNGHSSLPENTATEWVKKADYCDSVSSSESSPKNEHKLKNKLIIVPSPSSSQSNSS</sequence>
<gene>
    <name evidence="4" type="ORF">B4U80_08306</name>
</gene>
<reference evidence="4 5" key="1">
    <citation type="journal article" date="2018" name="Gigascience">
        <title>Genomes of trombidid mites reveal novel predicted allergens and laterally-transferred genes associated with secondary metabolism.</title>
        <authorList>
            <person name="Dong X."/>
            <person name="Chaisiri K."/>
            <person name="Xia D."/>
            <person name="Armstrong S.D."/>
            <person name="Fang Y."/>
            <person name="Donnelly M.J."/>
            <person name="Kadowaki T."/>
            <person name="McGarry J.W."/>
            <person name="Darby A.C."/>
            <person name="Makepeace B.L."/>
        </authorList>
    </citation>
    <scope>NUCLEOTIDE SEQUENCE [LARGE SCALE GENOMIC DNA]</scope>
    <source>
        <strain evidence="4">UoL-UT</strain>
    </source>
</reference>
<dbReference type="STRING" id="299467.A0A443SFB5"/>
<dbReference type="GO" id="GO:0005768">
    <property type="term" value="C:endosome"/>
    <property type="evidence" value="ECO:0007669"/>
    <property type="project" value="TreeGrafter"/>
</dbReference>
<proteinExistence type="predicted"/>
<dbReference type="VEuPathDB" id="VectorBase:LDEU005826"/>
<dbReference type="Pfam" id="PF10186">
    <property type="entry name" value="ATG14"/>
    <property type="match status" value="1"/>
</dbReference>